<comment type="caution">
    <text evidence="4">The sequence shown here is derived from an EMBL/GenBank/DDBJ whole genome shotgun (WGS) entry which is preliminary data.</text>
</comment>
<dbReference type="PANTHER" id="PTHR43877:SF2">
    <property type="entry name" value="AMINOALKYLPHOSPHONATE N-ACETYLTRANSFERASE-RELATED"/>
    <property type="match status" value="1"/>
</dbReference>
<keyword evidence="1" id="KW-0808">Transferase</keyword>
<dbReference type="EMBL" id="JAUSUT010000001">
    <property type="protein sequence ID" value="MDQ0376853.1"/>
    <property type="molecule type" value="Genomic_DNA"/>
</dbReference>
<reference evidence="4 5" key="1">
    <citation type="submission" date="2023-07" db="EMBL/GenBank/DDBJ databases">
        <title>Sequencing the genomes of 1000 actinobacteria strains.</title>
        <authorList>
            <person name="Klenk H.-P."/>
        </authorList>
    </citation>
    <scope>NUCLEOTIDE SEQUENCE [LARGE SCALE GENOMIC DNA]</scope>
    <source>
        <strain evidence="4 5">DSM 45805</strain>
    </source>
</reference>
<evidence type="ECO:0000313" key="5">
    <source>
        <dbReference type="Proteomes" id="UP001229651"/>
    </source>
</evidence>
<evidence type="ECO:0000313" key="4">
    <source>
        <dbReference type="EMBL" id="MDQ0376853.1"/>
    </source>
</evidence>
<protein>
    <submittedName>
        <fullName evidence="4">GNAT superfamily N-acetyltransferase</fullName>
    </submittedName>
</protein>
<organism evidence="4 5">
    <name type="scientific">Amycolatopsis thermophila</name>
    <dbReference type="NCBI Taxonomy" id="206084"/>
    <lineage>
        <taxon>Bacteria</taxon>
        <taxon>Bacillati</taxon>
        <taxon>Actinomycetota</taxon>
        <taxon>Actinomycetes</taxon>
        <taxon>Pseudonocardiales</taxon>
        <taxon>Pseudonocardiaceae</taxon>
        <taxon>Amycolatopsis</taxon>
    </lineage>
</organism>
<evidence type="ECO:0000256" key="2">
    <source>
        <dbReference type="ARBA" id="ARBA00023315"/>
    </source>
</evidence>
<feature type="domain" description="N-acetyltransferase" evidence="3">
    <location>
        <begin position="4"/>
        <end position="150"/>
    </location>
</feature>
<accession>A0ABU0EP78</accession>
<dbReference type="PANTHER" id="PTHR43877">
    <property type="entry name" value="AMINOALKYLPHOSPHONATE N-ACETYLTRANSFERASE-RELATED-RELATED"/>
    <property type="match status" value="1"/>
</dbReference>
<sequence>MSEIHIRRARRADVEAIVAMLADDPLGAQRETPGDPSPYLRAFEAIDADANQLLVVAERDGEVAGTLQLTFIPGLSRRGATRALVEGVRVRSGLRGGGLGAHLMKWAVDEARRRGCALVQFTSDASRTRAHAFYERLGFEATHLGFKLML</sequence>
<keyword evidence="2" id="KW-0012">Acyltransferase</keyword>
<dbReference type="Gene3D" id="3.40.630.30">
    <property type="match status" value="1"/>
</dbReference>
<dbReference type="PROSITE" id="PS51186">
    <property type="entry name" value="GNAT"/>
    <property type="match status" value="1"/>
</dbReference>
<dbReference type="SUPFAM" id="SSF55729">
    <property type="entry name" value="Acyl-CoA N-acyltransferases (Nat)"/>
    <property type="match status" value="1"/>
</dbReference>
<dbReference type="InterPro" id="IPR050832">
    <property type="entry name" value="Bact_Acetyltransf"/>
</dbReference>
<dbReference type="Pfam" id="PF00583">
    <property type="entry name" value="Acetyltransf_1"/>
    <property type="match status" value="1"/>
</dbReference>
<evidence type="ECO:0000256" key="1">
    <source>
        <dbReference type="ARBA" id="ARBA00022679"/>
    </source>
</evidence>
<gene>
    <name evidence="4" type="ORF">FB470_000847</name>
</gene>
<dbReference type="InterPro" id="IPR016181">
    <property type="entry name" value="Acyl_CoA_acyltransferase"/>
</dbReference>
<dbReference type="Proteomes" id="UP001229651">
    <property type="component" value="Unassembled WGS sequence"/>
</dbReference>
<evidence type="ECO:0000259" key="3">
    <source>
        <dbReference type="PROSITE" id="PS51186"/>
    </source>
</evidence>
<dbReference type="InterPro" id="IPR000182">
    <property type="entry name" value="GNAT_dom"/>
</dbReference>
<name>A0ABU0EP78_9PSEU</name>
<proteinExistence type="predicted"/>
<keyword evidence="5" id="KW-1185">Reference proteome</keyword>